<name>A0ABN8PQV9_9CNID</name>
<dbReference type="InterPro" id="IPR009003">
    <property type="entry name" value="Peptidase_S1_PA"/>
</dbReference>
<dbReference type="Gene3D" id="2.40.10.10">
    <property type="entry name" value="Trypsin-like serine proteases"/>
    <property type="match status" value="2"/>
</dbReference>
<feature type="non-terminal residue" evidence="2">
    <location>
        <position position="620"/>
    </location>
</feature>
<feature type="region of interest" description="Disordered" evidence="1">
    <location>
        <begin position="1"/>
        <end position="56"/>
    </location>
</feature>
<evidence type="ECO:0000313" key="3">
    <source>
        <dbReference type="Proteomes" id="UP001159427"/>
    </source>
</evidence>
<keyword evidence="3" id="KW-1185">Reference proteome</keyword>
<dbReference type="Pfam" id="PF13365">
    <property type="entry name" value="Trypsin_2"/>
    <property type="match status" value="1"/>
</dbReference>
<dbReference type="Proteomes" id="UP001159427">
    <property type="component" value="Unassembled WGS sequence"/>
</dbReference>
<gene>
    <name evidence="2" type="ORF">PEVE_00044614</name>
</gene>
<feature type="region of interest" description="Disordered" evidence="1">
    <location>
        <begin position="263"/>
        <end position="315"/>
    </location>
</feature>
<evidence type="ECO:0008006" key="4">
    <source>
        <dbReference type="Google" id="ProtNLM"/>
    </source>
</evidence>
<evidence type="ECO:0000256" key="1">
    <source>
        <dbReference type="SAM" id="MobiDB-lite"/>
    </source>
</evidence>
<dbReference type="PANTHER" id="PTHR14389:SF3">
    <property type="entry name" value="PROTEIN FAM111A-LIKE"/>
    <property type="match status" value="1"/>
</dbReference>
<dbReference type="SUPFAM" id="SSF50494">
    <property type="entry name" value="Trypsin-like serine proteases"/>
    <property type="match status" value="1"/>
</dbReference>
<sequence>MNDSGYDSPFLGKTQSRHTAASADESLEEDNNSLSEPEVKNPLNKTESSLPNKDAAEKKENFRYDTLVIIQLAPIPDSQDRKKWQGTKKKNGTCPMMIQVSSSLDNFCYDCCKLTHDTMYHGSTNCHNFITRKYTVFTCSYMYISENDSIVKCHLMFTDFRRDYAVEEYNENWEFKSFLVSFTEIDSAISRFSKIVHSQMQVDFFKGETMFEALSRDNRFDKKELRRCQFTGAYGDGGLMDLSMRADHFQGNKCIEIHRQEEDKDLPELVHPRKRPKQDPVAANGKVEDEPNKTTQQPDPASGGPSTETSLASNPSLMRNEFTKDLTHLIECAFEIKSQKLTSRDKKKLVQRCNQMFRKCNFASAENMSIFVSEAEVLTEIAKSVGAVFTIKDAGCPFLAGTCFRIGTQYIITNKHVYNTLNEICPQTVFIDFAFKKGEVPSPHGQRYELLNSLVSSSDELDYAIFKLREAPDELPPCIFSTGVTIMDPSKNPHPMLQGQRLRLIGHPSQQPKKIDPICPVFTIPQDGPTYHRYGLRMETFLEITDQKRETYHVSNFFKGSSGSPGILFQNDKKYLVVLHTQGFPLEDPNRSVIEQGVLFTEKVKDVQASIENAHQDPSI</sequence>
<feature type="compositionally biased region" description="Polar residues" evidence="1">
    <location>
        <begin position="293"/>
        <end position="315"/>
    </location>
</feature>
<evidence type="ECO:0000313" key="2">
    <source>
        <dbReference type="EMBL" id="CAH3148518.1"/>
    </source>
</evidence>
<dbReference type="PANTHER" id="PTHR14389">
    <property type="entry name" value="SI:CH1073-475A24.1"/>
    <property type="match status" value="1"/>
</dbReference>
<reference evidence="2 3" key="1">
    <citation type="submission" date="2022-05" db="EMBL/GenBank/DDBJ databases">
        <authorList>
            <consortium name="Genoscope - CEA"/>
            <person name="William W."/>
        </authorList>
    </citation>
    <scope>NUCLEOTIDE SEQUENCE [LARGE SCALE GENOMIC DNA]</scope>
</reference>
<proteinExistence type="predicted"/>
<accession>A0ABN8PQV9</accession>
<protein>
    <recommendedName>
        <fullName evidence="4">Protein FAM111A</fullName>
    </recommendedName>
</protein>
<organism evidence="2 3">
    <name type="scientific">Porites evermanni</name>
    <dbReference type="NCBI Taxonomy" id="104178"/>
    <lineage>
        <taxon>Eukaryota</taxon>
        <taxon>Metazoa</taxon>
        <taxon>Cnidaria</taxon>
        <taxon>Anthozoa</taxon>
        <taxon>Hexacorallia</taxon>
        <taxon>Scleractinia</taxon>
        <taxon>Fungiina</taxon>
        <taxon>Poritidae</taxon>
        <taxon>Porites</taxon>
    </lineage>
</organism>
<dbReference type="EMBL" id="CALNXI010000952">
    <property type="protein sequence ID" value="CAH3148518.1"/>
    <property type="molecule type" value="Genomic_DNA"/>
</dbReference>
<dbReference type="InterPro" id="IPR043504">
    <property type="entry name" value="Peptidase_S1_PA_chymotrypsin"/>
</dbReference>
<comment type="caution">
    <text evidence="2">The sequence shown here is derived from an EMBL/GenBank/DDBJ whole genome shotgun (WGS) entry which is preliminary data.</text>
</comment>